<evidence type="ECO:0000256" key="3">
    <source>
        <dbReference type="ARBA" id="ARBA00022801"/>
    </source>
</evidence>
<dbReference type="SMART" id="SM00720">
    <property type="entry name" value="calpain_III"/>
    <property type="match status" value="1"/>
</dbReference>
<evidence type="ECO:0000259" key="7">
    <source>
        <dbReference type="PROSITE" id="PS50203"/>
    </source>
</evidence>
<dbReference type="EMBL" id="JTDF01010051">
    <property type="protein sequence ID" value="KAF8563998.1"/>
    <property type="molecule type" value="Genomic_DNA"/>
</dbReference>
<feature type="domain" description="Calpain catalytic" evidence="7">
    <location>
        <begin position="216"/>
        <end position="305"/>
    </location>
</feature>
<dbReference type="PROSITE" id="PS50203">
    <property type="entry name" value="CALPAIN_CAT"/>
    <property type="match status" value="2"/>
</dbReference>
<gene>
    <name evidence="8" type="ORF">P879_04014</name>
</gene>
<dbReference type="SMART" id="SM00230">
    <property type="entry name" value="CysPc"/>
    <property type="match status" value="1"/>
</dbReference>
<dbReference type="InterPro" id="IPR001300">
    <property type="entry name" value="Peptidase_C2_calpain_cat"/>
</dbReference>
<dbReference type="Gene3D" id="2.60.120.380">
    <property type="match status" value="1"/>
</dbReference>
<dbReference type="GO" id="GO:0005737">
    <property type="term" value="C:cytoplasm"/>
    <property type="evidence" value="ECO:0007669"/>
    <property type="project" value="TreeGrafter"/>
</dbReference>
<evidence type="ECO:0000256" key="5">
    <source>
        <dbReference type="PIRSR" id="PIRSR622684-1"/>
    </source>
</evidence>
<dbReference type="InterPro" id="IPR038765">
    <property type="entry name" value="Papain-like_cys_pep_sf"/>
</dbReference>
<sequence>MHAVRVSYCLPEDGDLRFTRAPPQIHSVNVFTNTASTELPSGKKGELHENYTETRKMGDVEYFELIRQMNKTDCLWQDPDFPATLNTLTSVAFSPAEVVWKRPKDIHPEATVAFDENIPFTLNQGLIGSHNLIGGLVTTAMYPRLLTYVVPDQQNLEEVGYVGVFRTFFWVFGSWKQVLVDDRVPVDQQGQFLFLHSNDPRVLWPCLLEKAYANHGLVDSHLYNITKIIHVRCDGEKICLVKLCDFYGDAPGWTGPWGLGSSDSMKLSRKDRSKLELSTQSEKEFWISTEDLVKHFAYLTVCHTNMKPLVWEKDKTEPLRMSETQIYGQWKFQSAGGSPEYSTSFHQNPQYLLRIEPAVKTGVSKDVTVYLSLMLHSENRSYWNVAACLYKVNKEPTDVLDCIFFQRRTPLRTQCSNGRRELVATLFLQPGIYIVVPFTECPGQEMKFLMRIYCCND</sequence>
<evidence type="ECO:0000256" key="2">
    <source>
        <dbReference type="ARBA" id="ARBA00022670"/>
    </source>
</evidence>
<dbReference type="SUPFAM" id="SSF54001">
    <property type="entry name" value="Cysteine proteinases"/>
    <property type="match status" value="1"/>
</dbReference>
<organism evidence="8 9">
    <name type="scientific">Paragonimus westermani</name>
    <dbReference type="NCBI Taxonomy" id="34504"/>
    <lineage>
        <taxon>Eukaryota</taxon>
        <taxon>Metazoa</taxon>
        <taxon>Spiralia</taxon>
        <taxon>Lophotrochozoa</taxon>
        <taxon>Platyhelminthes</taxon>
        <taxon>Trematoda</taxon>
        <taxon>Digenea</taxon>
        <taxon>Plagiorchiida</taxon>
        <taxon>Troglotremata</taxon>
        <taxon>Troglotrematidae</taxon>
        <taxon>Paragonimus</taxon>
    </lineage>
</organism>
<dbReference type="Pfam" id="PF01067">
    <property type="entry name" value="Calpain_III"/>
    <property type="match status" value="1"/>
</dbReference>
<keyword evidence="4" id="KW-0788">Thiol protease</keyword>
<evidence type="ECO:0000256" key="6">
    <source>
        <dbReference type="PROSITE-ProRule" id="PRU00239"/>
    </source>
</evidence>
<feature type="domain" description="Calpain catalytic" evidence="7">
    <location>
        <begin position="75"/>
        <end position="214"/>
    </location>
</feature>
<dbReference type="InterPro" id="IPR022684">
    <property type="entry name" value="Calpain_cysteine_protease"/>
</dbReference>
<dbReference type="Pfam" id="PF00648">
    <property type="entry name" value="Peptidase_C2"/>
    <property type="match status" value="2"/>
</dbReference>
<dbReference type="AlphaFoldDB" id="A0A8T0DB07"/>
<comment type="similarity">
    <text evidence="1">Belongs to the peptidase C2 family.</text>
</comment>
<keyword evidence="2" id="KW-0645">Protease</keyword>
<protein>
    <recommendedName>
        <fullName evidence="7">Calpain catalytic domain-containing protein</fullName>
    </recommendedName>
</protein>
<keyword evidence="9" id="KW-1185">Reference proteome</keyword>
<dbReference type="InterPro" id="IPR036213">
    <property type="entry name" value="Calpain_III_sf"/>
</dbReference>
<dbReference type="PANTHER" id="PTHR10183">
    <property type="entry name" value="CALPAIN"/>
    <property type="match status" value="1"/>
</dbReference>
<comment type="caution">
    <text evidence="8">The sequence shown here is derived from an EMBL/GenBank/DDBJ whole genome shotgun (WGS) entry which is preliminary data.</text>
</comment>
<dbReference type="SUPFAM" id="SSF49758">
    <property type="entry name" value="Calpain large subunit, middle domain (domain III)"/>
    <property type="match status" value="1"/>
</dbReference>
<dbReference type="GO" id="GO:0006508">
    <property type="term" value="P:proteolysis"/>
    <property type="evidence" value="ECO:0007669"/>
    <property type="project" value="UniProtKB-KW"/>
</dbReference>
<dbReference type="InterPro" id="IPR022683">
    <property type="entry name" value="Calpain_III"/>
</dbReference>
<name>A0A8T0DB07_9TREM</name>
<dbReference type="PRINTS" id="PR00704">
    <property type="entry name" value="CALPAIN"/>
</dbReference>
<dbReference type="InterPro" id="IPR022682">
    <property type="entry name" value="Calpain_domain_III"/>
</dbReference>
<evidence type="ECO:0000313" key="9">
    <source>
        <dbReference type="Proteomes" id="UP000699462"/>
    </source>
</evidence>
<dbReference type="Proteomes" id="UP000699462">
    <property type="component" value="Unassembled WGS sequence"/>
</dbReference>
<reference evidence="8 9" key="1">
    <citation type="submission" date="2019-07" db="EMBL/GenBank/DDBJ databases">
        <title>Annotation for the trematode Paragonimus westermani.</title>
        <authorList>
            <person name="Choi Y.-J."/>
        </authorList>
    </citation>
    <scope>NUCLEOTIDE SEQUENCE [LARGE SCALE GENOMIC DNA]</scope>
    <source>
        <strain evidence="8">180907_Pwestermani</strain>
    </source>
</reference>
<proteinExistence type="inferred from homology"/>
<comment type="caution">
    <text evidence="6">Lacks conserved residue(s) required for the propagation of feature annotation.</text>
</comment>
<keyword evidence="3" id="KW-0378">Hydrolase</keyword>
<evidence type="ECO:0000313" key="8">
    <source>
        <dbReference type="EMBL" id="KAF8563998.1"/>
    </source>
</evidence>
<evidence type="ECO:0000256" key="1">
    <source>
        <dbReference type="ARBA" id="ARBA00007623"/>
    </source>
</evidence>
<dbReference type="Gene3D" id="3.90.70.10">
    <property type="entry name" value="Cysteine proteinases"/>
    <property type="match status" value="1"/>
</dbReference>
<accession>A0A8T0DB07</accession>
<dbReference type="GO" id="GO:0004198">
    <property type="term" value="F:calcium-dependent cysteine-type endopeptidase activity"/>
    <property type="evidence" value="ECO:0007669"/>
    <property type="project" value="InterPro"/>
</dbReference>
<evidence type="ECO:0000256" key="4">
    <source>
        <dbReference type="ARBA" id="ARBA00022807"/>
    </source>
</evidence>
<dbReference type="PANTHER" id="PTHR10183:SF379">
    <property type="entry name" value="CALPAIN-5"/>
    <property type="match status" value="1"/>
</dbReference>
<feature type="active site" evidence="5">
    <location>
        <position position="221"/>
    </location>
</feature>
<dbReference type="OrthoDB" id="6256980at2759"/>